<gene>
    <name evidence="10" type="ORF">DD681_00110</name>
</gene>
<dbReference type="InterPro" id="IPR036259">
    <property type="entry name" value="MFS_trans_sf"/>
</dbReference>
<evidence type="ECO:0000256" key="5">
    <source>
        <dbReference type="ARBA" id="ARBA00022692"/>
    </source>
</evidence>
<dbReference type="CDD" id="cd17324">
    <property type="entry name" value="MFS_NepI_like"/>
    <property type="match status" value="1"/>
</dbReference>
<feature type="transmembrane region" description="Helical" evidence="8">
    <location>
        <begin position="371"/>
        <end position="390"/>
    </location>
</feature>
<keyword evidence="6 8" id="KW-1133">Transmembrane helix</keyword>
<dbReference type="GO" id="GO:0005886">
    <property type="term" value="C:plasma membrane"/>
    <property type="evidence" value="ECO:0007669"/>
    <property type="project" value="UniProtKB-SubCell"/>
</dbReference>
<evidence type="ECO:0000256" key="2">
    <source>
        <dbReference type="ARBA" id="ARBA00008335"/>
    </source>
</evidence>
<evidence type="ECO:0000256" key="8">
    <source>
        <dbReference type="SAM" id="Phobius"/>
    </source>
</evidence>
<dbReference type="PANTHER" id="PTHR43271:SF1">
    <property type="entry name" value="INNER MEMBRANE TRANSPORT PROTEIN YNFM"/>
    <property type="match status" value="1"/>
</dbReference>
<feature type="transmembrane region" description="Helical" evidence="8">
    <location>
        <begin position="345"/>
        <end position="365"/>
    </location>
</feature>
<evidence type="ECO:0000256" key="3">
    <source>
        <dbReference type="ARBA" id="ARBA00022448"/>
    </source>
</evidence>
<dbReference type="InterPro" id="IPR011701">
    <property type="entry name" value="MFS"/>
</dbReference>
<feature type="transmembrane region" description="Helical" evidence="8">
    <location>
        <begin position="20"/>
        <end position="43"/>
    </location>
</feature>
<keyword evidence="4" id="KW-1003">Cell membrane</keyword>
<feature type="transmembrane region" description="Helical" evidence="8">
    <location>
        <begin position="282"/>
        <end position="300"/>
    </location>
</feature>
<feature type="transmembrane region" description="Helical" evidence="8">
    <location>
        <begin position="109"/>
        <end position="131"/>
    </location>
</feature>
<comment type="subcellular location">
    <subcellularLocation>
        <location evidence="1">Cell membrane</location>
        <topology evidence="1">Multi-pass membrane protein</topology>
    </subcellularLocation>
</comment>
<organism evidence="10 11">
    <name type="scientific">Buchnera aphidicola</name>
    <name type="common">Melanaphis sacchari</name>
    <dbReference type="NCBI Taxonomy" id="2173854"/>
    <lineage>
        <taxon>Bacteria</taxon>
        <taxon>Pseudomonadati</taxon>
        <taxon>Pseudomonadota</taxon>
        <taxon>Gammaproteobacteria</taxon>
        <taxon>Enterobacterales</taxon>
        <taxon>Erwiniaceae</taxon>
        <taxon>Buchnera</taxon>
    </lineage>
</organism>
<evidence type="ECO:0000313" key="11">
    <source>
        <dbReference type="Proteomes" id="UP000244884"/>
    </source>
</evidence>
<evidence type="ECO:0000256" key="7">
    <source>
        <dbReference type="ARBA" id="ARBA00023136"/>
    </source>
</evidence>
<dbReference type="InterPro" id="IPR020846">
    <property type="entry name" value="MFS_dom"/>
</dbReference>
<keyword evidence="3" id="KW-0813">Transport</keyword>
<feature type="transmembrane region" description="Helical" evidence="8">
    <location>
        <begin position="138"/>
        <end position="160"/>
    </location>
</feature>
<keyword evidence="5 8" id="KW-0812">Transmembrane</keyword>
<keyword evidence="7 8" id="KW-0472">Membrane</keyword>
<dbReference type="SUPFAM" id="SSF103473">
    <property type="entry name" value="MFS general substrate transporter"/>
    <property type="match status" value="1"/>
</dbReference>
<dbReference type="OrthoDB" id="63984at2"/>
<comment type="similarity">
    <text evidence="2">Belongs to the major facilitator superfamily.</text>
</comment>
<evidence type="ECO:0000256" key="1">
    <source>
        <dbReference type="ARBA" id="ARBA00004651"/>
    </source>
</evidence>
<accession>A0A2U8DEG0</accession>
<reference evidence="10 11" key="1">
    <citation type="submission" date="2018-04" db="EMBL/GenBank/DDBJ databases">
        <title>Genome sequence of Buchnera aphidicola from Melaphis sacchari.</title>
        <authorList>
            <person name="Geib S.M."/>
            <person name="Palmer N.A."/>
            <person name="Sattler S.E."/>
            <person name="Sarath G."/>
        </authorList>
    </citation>
    <scope>NUCLEOTIDE SEQUENCE [LARGE SCALE GENOMIC DNA]</scope>
    <source>
        <strain evidence="10 11">LSU</strain>
    </source>
</reference>
<protein>
    <submittedName>
        <fullName evidence="10">MFS transporter</fullName>
    </submittedName>
</protein>
<evidence type="ECO:0000256" key="4">
    <source>
        <dbReference type="ARBA" id="ARBA00022475"/>
    </source>
</evidence>
<proteinExistence type="inferred from homology"/>
<dbReference type="PROSITE" id="PS50850">
    <property type="entry name" value="MFS"/>
    <property type="match status" value="1"/>
</dbReference>
<evidence type="ECO:0000313" key="10">
    <source>
        <dbReference type="EMBL" id="AWH90240.1"/>
    </source>
</evidence>
<feature type="transmembrane region" description="Helical" evidence="8">
    <location>
        <begin position="83"/>
        <end position="103"/>
    </location>
</feature>
<dbReference type="Gene3D" id="1.20.1250.20">
    <property type="entry name" value="MFS general substrate transporter like domains"/>
    <property type="match status" value="1"/>
</dbReference>
<evidence type="ECO:0000259" key="9">
    <source>
        <dbReference type="PROSITE" id="PS50850"/>
    </source>
</evidence>
<feature type="transmembrane region" description="Helical" evidence="8">
    <location>
        <begin position="306"/>
        <end position="324"/>
    </location>
</feature>
<dbReference type="PANTHER" id="PTHR43271">
    <property type="entry name" value="BLL2771 PROTEIN"/>
    <property type="match status" value="1"/>
</dbReference>
<feature type="transmembrane region" description="Helical" evidence="8">
    <location>
        <begin position="55"/>
        <end position="76"/>
    </location>
</feature>
<evidence type="ECO:0000256" key="6">
    <source>
        <dbReference type="ARBA" id="ARBA00022989"/>
    </source>
</evidence>
<dbReference type="EMBL" id="CP029161">
    <property type="protein sequence ID" value="AWH90240.1"/>
    <property type="molecule type" value="Genomic_DNA"/>
</dbReference>
<feature type="domain" description="Major facilitator superfamily (MFS) profile" evidence="9">
    <location>
        <begin position="14"/>
        <end position="393"/>
    </location>
</feature>
<feature type="transmembrane region" description="Helical" evidence="8">
    <location>
        <begin position="220"/>
        <end position="244"/>
    </location>
</feature>
<dbReference type="Pfam" id="PF07690">
    <property type="entry name" value="MFS_1"/>
    <property type="match status" value="1"/>
</dbReference>
<dbReference type="AlphaFoldDB" id="A0A2U8DEG0"/>
<dbReference type="Proteomes" id="UP000244884">
    <property type="component" value="Chromosome"/>
</dbReference>
<sequence length="395" mass="44097">MFSIGKKNVIKKKNINKIILSLFLGGFSSFSILYCVQSILPIFSKEFLLSATESSLSLSATTATMAIGALFTGSLSDVIGRKLIMSLSLIVAAILTIICSMLHSWTTIIIIRSFIGLALSGVVAVGMTYIVEEVEKKYLSFCIGLYISGNTIGGFVGRLLSSILSEYFSWNVSLAIIGFFSLFSSFLFCYFLPSSKNFYPISINYKKFFKSFYIHLKNPILYTLFIIGFLLMGSFITVFNYISYRLILDPFFLSQSTIGLLSAIYLTGVYSSPKAGALANKFNRSNILIISLLIMIFGILLTQYDYFLIIVLGLMLFSSSFFAAHSIASSWVSSCVKTDKVQATSLYLFFYYLGSSIFGTLGGFFWFYSRWFGISIFIIVVLCFGILLSLKLKRF</sequence>
<name>A0A2U8DEG0_9GAMM</name>
<feature type="transmembrane region" description="Helical" evidence="8">
    <location>
        <begin position="172"/>
        <end position="192"/>
    </location>
</feature>
<feature type="transmembrane region" description="Helical" evidence="8">
    <location>
        <begin position="250"/>
        <end position="270"/>
    </location>
</feature>
<dbReference type="GO" id="GO:0022857">
    <property type="term" value="F:transmembrane transporter activity"/>
    <property type="evidence" value="ECO:0007669"/>
    <property type="project" value="InterPro"/>
</dbReference>